<protein>
    <submittedName>
        <fullName evidence="6">IclR family transcriptional regulator</fullName>
    </submittedName>
</protein>
<dbReference type="InterPro" id="IPR036388">
    <property type="entry name" value="WH-like_DNA-bd_sf"/>
</dbReference>
<dbReference type="PROSITE" id="PS51078">
    <property type="entry name" value="ICLR_ED"/>
    <property type="match status" value="1"/>
</dbReference>
<name>A0A974PN89_9HYPH</name>
<keyword evidence="7" id="KW-1185">Reference proteome</keyword>
<dbReference type="PANTHER" id="PTHR30136">
    <property type="entry name" value="HELIX-TURN-HELIX TRANSCRIPTIONAL REGULATOR, ICLR FAMILY"/>
    <property type="match status" value="1"/>
</dbReference>
<dbReference type="InterPro" id="IPR005471">
    <property type="entry name" value="Tscrpt_reg_IclR_N"/>
</dbReference>
<dbReference type="SUPFAM" id="SSF46785">
    <property type="entry name" value="Winged helix' DNA-binding domain"/>
    <property type="match status" value="1"/>
</dbReference>
<evidence type="ECO:0000313" key="6">
    <source>
        <dbReference type="EMBL" id="QRG06702.1"/>
    </source>
</evidence>
<feature type="domain" description="HTH iclR-type" evidence="4">
    <location>
        <begin position="4"/>
        <end position="66"/>
    </location>
</feature>
<dbReference type="GO" id="GO:0045892">
    <property type="term" value="P:negative regulation of DNA-templated transcription"/>
    <property type="evidence" value="ECO:0007669"/>
    <property type="project" value="TreeGrafter"/>
</dbReference>
<evidence type="ECO:0000256" key="2">
    <source>
        <dbReference type="ARBA" id="ARBA00023125"/>
    </source>
</evidence>
<gene>
    <name evidence="6" type="ORF">EZH22_28010</name>
</gene>
<accession>A0A974PN89</accession>
<organism evidence="6 7">
    <name type="scientific">Xanthobacter dioxanivorans</name>
    <dbReference type="NCBI Taxonomy" id="2528964"/>
    <lineage>
        <taxon>Bacteria</taxon>
        <taxon>Pseudomonadati</taxon>
        <taxon>Pseudomonadota</taxon>
        <taxon>Alphaproteobacteria</taxon>
        <taxon>Hyphomicrobiales</taxon>
        <taxon>Xanthobacteraceae</taxon>
        <taxon>Xanthobacter</taxon>
    </lineage>
</organism>
<dbReference type="Pfam" id="PF09339">
    <property type="entry name" value="HTH_IclR"/>
    <property type="match status" value="1"/>
</dbReference>
<proteinExistence type="predicted"/>
<evidence type="ECO:0000259" key="5">
    <source>
        <dbReference type="PROSITE" id="PS51078"/>
    </source>
</evidence>
<evidence type="ECO:0000313" key="7">
    <source>
        <dbReference type="Proteomes" id="UP000596427"/>
    </source>
</evidence>
<dbReference type="InterPro" id="IPR050707">
    <property type="entry name" value="HTH_MetabolicPath_Reg"/>
</dbReference>
<keyword evidence="1" id="KW-0805">Transcription regulation</keyword>
<dbReference type="PROSITE" id="PS51077">
    <property type="entry name" value="HTH_ICLR"/>
    <property type="match status" value="1"/>
</dbReference>
<dbReference type="SUPFAM" id="SSF55781">
    <property type="entry name" value="GAF domain-like"/>
    <property type="match status" value="1"/>
</dbReference>
<dbReference type="KEGG" id="xdi:EZH22_28010"/>
<evidence type="ECO:0000256" key="3">
    <source>
        <dbReference type="ARBA" id="ARBA00023163"/>
    </source>
</evidence>
<dbReference type="EMBL" id="CP063362">
    <property type="protein sequence ID" value="QRG06702.1"/>
    <property type="molecule type" value="Genomic_DNA"/>
</dbReference>
<dbReference type="Gene3D" id="1.10.10.10">
    <property type="entry name" value="Winged helix-like DNA-binding domain superfamily/Winged helix DNA-binding domain"/>
    <property type="match status" value="1"/>
</dbReference>
<reference evidence="6 7" key="1">
    <citation type="submission" date="2020-10" db="EMBL/GenBank/DDBJ databases">
        <title>Degradation of 1,4-Dioxane by Xanthobacter sp. YN2, via a Novel Group-2 Soluble Di-Iron Monooxygenase.</title>
        <authorList>
            <person name="Ma F."/>
            <person name="Wang Y."/>
            <person name="Yang J."/>
            <person name="Guo H."/>
            <person name="Su D."/>
            <person name="Yu L."/>
        </authorList>
    </citation>
    <scope>NUCLEOTIDE SEQUENCE [LARGE SCALE GENOMIC DNA]</scope>
    <source>
        <strain evidence="6 7">YN2</strain>
    </source>
</reference>
<dbReference type="InterPro" id="IPR014757">
    <property type="entry name" value="Tscrpt_reg_IclR_C"/>
</dbReference>
<dbReference type="RefSeq" id="WP_203193608.1">
    <property type="nucleotide sequence ID" value="NZ_CP063362.1"/>
</dbReference>
<dbReference type="AlphaFoldDB" id="A0A974PN89"/>
<keyword evidence="2" id="KW-0238">DNA-binding</keyword>
<dbReference type="SMART" id="SM00346">
    <property type="entry name" value="HTH_ICLR"/>
    <property type="match status" value="1"/>
</dbReference>
<dbReference type="InterPro" id="IPR029016">
    <property type="entry name" value="GAF-like_dom_sf"/>
</dbReference>
<sequence length="246" mass="26705">MSAVRSASRALQIFEAFGAEGRPLLLTEIAPSIDVPLSSCYGLVQTLLERGYLYAVSRRRGFYPTRKLHTLSTAIVAKDPYLQRLLPHLERLRDAVSETVIVGTRQNDQVLYLEVLEGPQTIRYSASPGDFKPLHSSSIGKALLSLAPDDGVDTLAAKALLPAITPNTITDRDRLKADLKAGRARGYFMTRGENMVDVTALAAPMELEGMTVGVAIAGPSYRMEQSMETLADRLLDTVGTIKAVAS</sequence>
<dbReference type="Gene3D" id="3.30.450.40">
    <property type="match status" value="1"/>
</dbReference>
<dbReference type="GO" id="GO:0003677">
    <property type="term" value="F:DNA binding"/>
    <property type="evidence" value="ECO:0007669"/>
    <property type="project" value="UniProtKB-KW"/>
</dbReference>
<dbReference type="PANTHER" id="PTHR30136:SF35">
    <property type="entry name" value="HTH-TYPE TRANSCRIPTIONAL REGULATOR RV1719"/>
    <property type="match status" value="1"/>
</dbReference>
<evidence type="ECO:0000256" key="1">
    <source>
        <dbReference type="ARBA" id="ARBA00023015"/>
    </source>
</evidence>
<dbReference type="Proteomes" id="UP000596427">
    <property type="component" value="Chromosome"/>
</dbReference>
<dbReference type="Pfam" id="PF01614">
    <property type="entry name" value="IclR_C"/>
    <property type="match status" value="1"/>
</dbReference>
<dbReference type="InterPro" id="IPR036390">
    <property type="entry name" value="WH_DNA-bd_sf"/>
</dbReference>
<feature type="domain" description="IclR-ED" evidence="5">
    <location>
        <begin position="67"/>
        <end position="246"/>
    </location>
</feature>
<keyword evidence="3" id="KW-0804">Transcription</keyword>
<evidence type="ECO:0000259" key="4">
    <source>
        <dbReference type="PROSITE" id="PS51077"/>
    </source>
</evidence>
<dbReference type="GO" id="GO:0003700">
    <property type="term" value="F:DNA-binding transcription factor activity"/>
    <property type="evidence" value="ECO:0007669"/>
    <property type="project" value="TreeGrafter"/>
</dbReference>